<evidence type="ECO:0000313" key="1">
    <source>
        <dbReference type="EMBL" id="GBP20339.1"/>
    </source>
</evidence>
<gene>
    <name evidence="1" type="ORF">EVAR_10603_1</name>
</gene>
<reference evidence="1 2" key="1">
    <citation type="journal article" date="2019" name="Commun. Biol.">
        <title>The bagworm genome reveals a unique fibroin gene that provides high tensile strength.</title>
        <authorList>
            <person name="Kono N."/>
            <person name="Nakamura H."/>
            <person name="Ohtoshi R."/>
            <person name="Tomita M."/>
            <person name="Numata K."/>
            <person name="Arakawa K."/>
        </authorList>
    </citation>
    <scope>NUCLEOTIDE SEQUENCE [LARGE SCALE GENOMIC DNA]</scope>
</reference>
<accession>A0A4C1U227</accession>
<keyword evidence="2" id="KW-1185">Reference proteome</keyword>
<sequence>MRDRDPWRFIWYDRESLFRVYVALIREICELHGHVPSIAMYEQCTCTCTHVCKWMHHLKIAAEIMHQSVSDTEQCSPCGDCQVTGVRSVCSLRLTGPSARRALTVLCLVGSNGFSRRWHSLCLLAALNEVLKPHYHWGYGHLQHVVWGFFVRESRSHPTHAGAWQLIKFFILLSPQGEN</sequence>
<dbReference type="AlphaFoldDB" id="A0A4C1U227"/>
<organism evidence="1 2">
    <name type="scientific">Eumeta variegata</name>
    <name type="common">Bagworm moth</name>
    <name type="synonym">Eumeta japonica</name>
    <dbReference type="NCBI Taxonomy" id="151549"/>
    <lineage>
        <taxon>Eukaryota</taxon>
        <taxon>Metazoa</taxon>
        <taxon>Ecdysozoa</taxon>
        <taxon>Arthropoda</taxon>
        <taxon>Hexapoda</taxon>
        <taxon>Insecta</taxon>
        <taxon>Pterygota</taxon>
        <taxon>Neoptera</taxon>
        <taxon>Endopterygota</taxon>
        <taxon>Lepidoptera</taxon>
        <taxon>Glossata</taxon>
        <taxon>Ditrysia</taxon>
        <taxon>Tineoidea</taxon>
        <taxon>Psychidae</taxon>
        <taxon>Oiketicinae</taxon>
        <taxon>Eumeta</taxon>
    </lineage>
</organism>
<dbReference type="Proteomes" id="UP000299102">
    <property type="component" value="Unassembled WGS sequence"/>
</dbReference>
<protein>
    <submittedName>
        <fullName evidence="1">Uncharacterized protein</fullName>
    </submittedName>
</protein>
<evidence type="ECO:0000313" key="2">
    <source>
        <dbReference type="Proteomes" id="UP000299102"/>
    </source>
</evidence>
<comment type="caution">
    <text evidence="1">The sequence shown here is derived from an EMBL/GenBank/DDBJ whole genome shotgun (WGS) entry which is preliminary data.</text>
</comment>
<name>A0A4C1U227_EUMVA</name>
<dbReference type="EMBL" id="BGZK01000117">
    <property type="protein sequence ID" value="GBP20339.1"/>
    <property type="molecule type" value="Genomic_DNA"/>
</dbReference>
<proteinExistence type="predicted"/>